<dbReference type="OrthoDB" id="6767357at2759"/>
<proteinExistence type="predicted"/>
<evidence type="ECO:0000256" key="1">
    <source>
        <dbReference type="SAM" id="Coils"/>
    </source>
</evidence>
<name>A0A3M7Q261_BRAPC</name>
<comment type="caution">
    <text evidence="3">The sequence shown here is derived from an EMBL/GenBank/DDBJ whole genome shotgun (WGS) entry which is preliminary data.</text>
</comment>
<dbReference type="Gene3D" id="1.20.920.60">
    <property type="match status" value="1"/>
</dbReference>
<dbReference type="EMBL" id="REGN01007735">
    <property type="protein sequence ID" value="RNA05403.1"/>
    <property type="molecule type" value="Genomic_DNA"/>
</dbReference>
<dbReference type="EC" id="3.6.1.15" evidence="3"/>
<evidence type="ECO:0000313" key="3">
    <source>
        <dbReference type="EMBL" id="RNA05403.1"/>
    </source>
</evidence>
<reference evidence="3 4" key="1">
    <citation type="journal article" date="2018" name="Sci. Rep.">
        <title>Genomic signatures of local adaptation to the degree of environmental predictability in rotifers.</title>
        <authorList>
            <person name="Franch-Gras L."/>
            <person name="Hahn C."/>
            <person name="Garcia-Roger E.M."/>
            <person name="Carmona M.J."/>
            <person name="Serra M."/>
            <person name="Gomez A."/>
        </authorList>
    </citation>
    <scope>NUCLEOTIDE SEQUENCE [LARGE SCALE GENOMIC DNA]</scope>
    <source>
        <strain evidence="3">HYR1</strain>
    </source>
</reference>
<feature type="domain" description="Dynein heavy chain coiled coil stalk" evidence="2">
    <location>
        <begin position="144"/>
        <end position="250"/>
    </location>
</feature>
<dbReference type="InterPro" id="IPR026983">
    <property type="entry name" value="DHC"/>
</dbReference>
<keyword evidence="1" id="KW-0175">Coiled coil</keyword>
<dbReference type="GO" id="GO:0045505">
    <property type="term" value="F:dynein intermediate chain binding"/>
    <property type="evidence" value="ECO:0007669"/>
    <property type="project" value="InterPro"/>
</dbReference>
<dbReference type="Proteomes" id="UP000276133">
    <property type="component" value="Unassembled WGS sequence"/>
</dbReference>
<dbReference type="STRING" id="10195.A0A3M7Q261"/>
<evidence type="ECO:0000259" key="2">
    <source>
        <dbReference type="Pfam" id="PF12777"/>
    </source>
</evidence>
<dbReference type="PANTHER" id="PTHR45703:SF36">
    <property type="entry name" value="DYNEIN HEAVY CHAIN, CYTOPLASMIC"/>
    <property type="match status" value="1"/>
</dbReference>
<protein>
    <submittedName>
        <fullName evidence="3">Dynein heavy chain axonemal</fullName>
        <ecNumber evidence="3">3.6.1.15</ecNumber>
    </submittedName>
</protein>
<dbReference type="GO" id="GO:0030286">
    <property type="term" value="C:dynein complex"/>
    <property type="evidence" value="ECO:0007669"/>
    <property type="project" value="InterPro"/>
</dbReference>
<keyword evidence="4" id="KW-1185">Reference proteome</keyword>
<organism evidence="3 4">
    <name type="scientific">Brachionus plicatilis</name>
    <name type="common">Marine rotifer</name>
    <name type="synonym">Brachionus muelleri</name>
    <dbReference type="NCBI Taxonomy" id="10195"/>
    <lineage>
        <taxon>Eukaryota</taxon>
        <taxon>Metazoa</taxon>
        <taxon>Spiralia</taxon>
        <taxon>Gnathifera</taxon>
        <taxon>Rotifera</taxon>
        <taxon>Eurotatoria</taxon>
        <taxon>Monogononta</taxon>
        <taxon>Pseudotrocha</taxon>
        <taxon>Ploima</taxon>
        <taxon>Brachionidae</taxon>
        <taxon>Brachionus</taxon>
    </lineage>
</organism>
<dbReference type="GO" id="GO:0017111">
    <property type="term" value="F:ribonucleoside triphosphate phosphatase activity"/>
    <property type="evidence" value="ECO:0007669"/>
    <property type="project" value="UniProtKB-EC"/>
</dbReference>
<gene>
    <name evidence="3" type="ORF">BpHYR1_042108</name>
</gene>
<dbReference type="AlphaFoldDB" id="A0A3M7Q261"/>
<feature type="coiled-coil region" evidence="1">
    <location>
        <begin position="290"/>
        <end position="317"/>
    </location>
</feature>
<dbReference type="GO" id="GO:0007018">
    <property type="term" value="P:microtubule-based movement"/>
    <property type="evidence" value="ECO:0007669"/>
    <property type="project" value="InterPro"/>
</dbReference>
<dbReference type="PANTHER" id="PTHR45703">
    <property type="entry name" value="DYNEIN HEAVY CHAIN"/>
    <property type="match status" value="1"/>
</dbReference>
<accession>A0A3M7Q261</accession>
<dbReference type="Pfam" id="PF12777">
    <property type="entry name" value="MT"/>
    <property type="match status" value="1"/>
</dbReference>
<sequence>MDSLRKSFCGIFLTERNFVVLTYDLSEKEESLKYSILTRLLQVLGTNILPIGILIVGIGEYNEKVTKYIEKKIVYSLKKIQKFLNKLVDSQINELINLSEKIELILETIDFGVIPNKKNFDELWIIKPKLANSDTNIKWHLDEIQKISSIINEKDLGELKSFKAPPSAVQNVAEAMCYLFAKQANYQNFAKLLNTDNFIEQIKNFDLNLINDYKLKNLEKYIQMPDFDGDTIANFSRPASILCNWIHSVYNYGLAAENEDKSKDSTTSSITNIYLKDYLFEKSFYMFKWNLYYEDKYENSEKEIDELIKKSIDLKNEPILTIDELNQLFLANEKLKEYQSNQFKQLSLRYARAQNARGRFFFNEKTKFIITDLIWLKSIFDILANKETNESHLNDILGTGIPVWNINELKEELQKLCPTDQIFDYLISFLKENSLIILTDKEEIIPIFCLSKNQDSAFEKWSDKWSDLEYKVSWELFSPLPFNVFSEFVSMFFDSRTCIKLRKNGFLYQDTHFDALVRYSEREVNLSVRMIDPERYFNLAERSFMDHFKTAYMNFHIYLRHLLIKYHVPHRLKLEEFKLNHPIQIDNDEHKILTAGLGNKKFYLFSFSQYKDMIF</sequence>
<keyword evidence="3" id="KW-0378">Hydrolase</keyword>
<dbReference type="InterPro" id="IPR024743">
    <property type="entry name" value="Dynein_HC_stalk"/>
</dbReference>
<evidence type="ECO:0000313" key="4">
    <source>
        <dbReference type="Proteomes" id="UP000276133"/>
    </source>
</evidence>
<dbReference type="GO" id="GO:0051959">
    <property type="term" value="F:dynein light intermediate chain binding"/>
    <property type="evidence" value="ECO:0007669"/>
    <property type="project" value="InterPro"/>
</dbReference>